<keyword evidence="1" id="KW-0732">Signal</keyword>
<accession>A0A1D2MWX6</accession>
<dbReference type="InterPro" id="IPR036682">
    <property type="entry name" value="OS_D_A10/PebIII_sf"/>
</dbReference>
<dbReference type="OMA" id="IYVKRYR"/>
<organism evidence="2 3">
    <name type="scientific">Orchesella cincta</name>
    <name type="common">Springtail</name>
    <name type="synonym">Podura cincta</name>
    <dbReference type="NCBI Taxonomy" id="48709"/>
    <lineage>
        <taxon>Eukaryota</taxon>
        <taxon>Metazoa</taxon>
        <taxon>Ecdysozoa</taxon>
        <taxon>Arthropoda</taxon>
        <taxon>Hexapoda</taxon>
        <taxon>Collembola</taxon>
        <taxon>Entomobryomorpha</taxon>
        <taxon>Entomobryoidea</taxon>
        <taxon>Orchesellidae</taxon>
        <taxon>Orchesellinae</taxon>
        <taxon>Orchesella</taxon>
    </lineage>
</organism>
<dbReference type="SUPFAM" id="SSF100910">
    <property type="entry name" value="Chemosensory protein Csp2"/>
    <property type="match status" value="1"/>
</dbReference>
<dbReference type="InterPro" id="IPR005055">
    <property type="entry name" value="A10/PebIII"/>
</dbReference>
<dbReference type="OrthoDB" id="6344725at2759"/>
<dbReference type="PANTHER" id="PTHR11257">
    <property type="entry name" value="CHEMOSENSORY PROTEIN-RELATED"/>
    <property type="match status" value="1"/>
</dbReference>
<gene>
    <name evidence="2" type="ORF">Ocin01_09148</name>
</gene>
<comment type="caution">
    <text evidence="2">The sequence shown here is derived from an EMBL/GenBank/DDBJ whole genome shotgun (WGS) entry which is preliminary data.</text>
</comment>
<reference evidence="2 3" key="1">
    <citation type="journal article" date="2016" name="Genome Biol. Evol.">
        <title>Gene Family Evolution Reflects Adaptation to Soil Environmental Stressors in the Genome of the Collembolan Orchesella cincta.</title>
        <authorList>
            <person name="Faddeeva-Vakhrusheva A."/>
            <person name="Derks M.F."/>
            <person name="Anvar S.Y."/>
            <person name="Agamennone V."/>
            <person name="Suring W."/>
            <person name="Smit S."/>
            <person name="van Straalen N.M."/>
            <person name="Roelofs D."/>
        </authorList>
    </citation>
    <scope>NUCLEOTIDE SEQUENCE [LARGE SCALE GENOMIC DNA]</scope>
    <source>
        <tissue evidence="2">Mixed pool</tissue>
    </source>
</reference>
<dbReference type="AlphaFoldDB" id="A0A1D2MWX6"/>
<proteinExistence type="predicted"/>
<sequence length="133" mass="14833">MKVIILLLSTATLLGLALAAPAPQKKQDFTLKLQPELDSVNIEDYLRNDRLVDLQLKCILDKAPCDTVGRWLKPRVGAALTGTCLMCTDKQKIGMEKVLLHIQEKRPEQYRESVVKYLKDAGISVPESTPKST</sequence>
<keyword evidence="3" id="KW-1185">Reference proteome</keyword>
<dbReference type="EMBL" id="LJIJ01000434">
    <property type="protein sequence ID" value="ODM97539.1"/>
    <property type="molecule type" value="Genomic_DNA"/>
</dbReference>
<name>A0A1D2MWX6_ORCCI</name>
<dbReference type="Pfam" id="PF03392">
    <property type="entry name" value="OS-D"/>
    <property type="match status" value="1"/>
</dbReference>
<feature type="signal peptide" evidence="1">
    <location>
        <begin position="1"/>
        <end position="19"/>
    </location>
</feature>
<dbReference type="Gene3D" id="1.10.2080.10">
    <property type="entry name" value="Insect odorant-binding protein A10/Ejaculatory bulb-specific protein 3"/>
    <property type="match status" value="1"/>
</dbReference>
<evidence type="ECO:0000256" key="1">
    <source>
        <dbReference type="SAM" id="SignalP"/>
    </source>
</evidence>
<feature type="chain" id="PRO_5008904674" evidence="1">
    <location>
        <begin position="20"/>
        <end position="133"/>
    </location>
</feature>
<evidence type="ECO:0000313" key="2">
    <source>
        <dbReference type="EMBL" id="ODM97539.1"/>
    </source>
</evidence>
<evidence type="ECO:0000313" key="3">
    <source>
        <dbReference type="Proteomes" id="UP000094527"/>
    </source>
</evidence>
<protein>
    <submittedName>
        <fullName evidence="2">Ejaculatory bulb-specific protein 3</fullName>
    </submittedName>
</protein>
<dbReference type="Proteomes" id="UP000094527">
    <property type="component" value="Unassembled WGS sequence"/>
</dbReference>